<dbReference type="InterPro" id="IPR036866">
    <property type="entry name" value="RibonucZ/Hydroxyglut_hydro"/>
</dbReference>
<dbReference type="PANTHER" id="PTHR23131">
    <property type="entry name" value="ENDORIBONUCLEASE LACTB2"/>
    <property type="match status" value="1"/>
</dbReference>
<dbReference type="Pfam" id="PF00753">
    <property type="entry name" value="Lactamase_B"/>
    <property type="match status" value="1"/>
</dbReference>
<dbReference type="InterPro" id="IPR001279">
    <property type="entry name" value="Metallo-B-lactamas"/>
</dbReference>
<dbReference type="Gene3D" id="3.60.15.10">
    <property type="entry name" value="Ribonuclease Z/Hydroxyacylglutathione hydrolase-like"/>
    <property type="match status" value="1"/>
</dbReference>
<feature type="domain" description="Metallo-beta-lactamase" evidence="1">
    <location>
        <begin position="37"/>
        <end position="204"/>
    </location>
</feature>
<protein>
    <submittedName>
        <fullName evidence="2">MBL fold metallo-hydrolase</fullName>
    </submittedName>
</protein>
<dbReference type="CDD" id="cd16278">
    <property type="entry name" value="metallo-hydrolase-like_MBL-fold"/>
    <property type="match status" value="1"/>
</dbReference>
<evidence type="ECO:0000259" key="1">
    <source>
        <dbReference type="SMART" id="SM00849"/>
    </source>
</evidence>
<dbReference type="EMBL" id="PTQZ01000042">
    <property type="protein sequence ID" value="PQA48566.1"/>
    <property type="molecule type" value="Genomic_DNA"/>
</dbReference>
<dbReference type="InterPro" id="IPR050662">
    <property type="entry name" value="Sec-metab_biosynth-thioest"/>
</dbReference>
<dbReference type="SUPFAM" id="SSF56281">
    <property type="entry name" value="Metallo-hydrolase/oxidoreductase"/>
    <property type="match status" value="1"/>
</dbReference>
<keyword evidence="3" id="KW-1185">Reference proteome</keyword>
<reference evidence="3" key="1">
    <citation type="submission" date="2018-02" db="EMBL/GenBank/DDBJ databases">
        <title>Genome sequencing of Solimonas sp. HR-BB.</title>
        <authorList>
            <person name="Lee Y."/>
            <person name="Jeon C.O."/>
        </authorList>
    </citation>
    <scope>NUCLEOTIDE SEQUENCE [LARGE SCALE GENOMIC DNA]</scope>
    <source>
        <strain evidence="3">HR-E</strain>
    </source>
</reference>
<dbReference type="AlphaFoldDB" id="A0A2P6AU01"/>
<sequence>MDNAVSELAIAPETAVVLSPRVWRITAANPGLMTGPGTNSYLLIGHDCCAVVDPGPADDAHRDALLAAVAACGLPLRHILLTHTHRDHSPGCLALVASSGASVLGMPPLDGDPTQDRDTRFDRVLADGERWEALGWPLHIVHTPGHVENHLCFHDPQEGWLITGDHLIQGSTVVIIPPHGRLTDYMRSLRLLLPLGLRALLPGHGKVMTDAEAVVRATLAH</sequence>
<organism evidence="2 3">
    <name type="scientific">Amnimonas aquatica</name>
    <dbReference type="NCBI Taxonomy" id="2094561"/>
    <lineage>
        <taxon>Bacteria</taxon>
        <taxon>Pseudomonadati</taxon>
        <taxon>Pseudomonadota</taxon>
        <taxon>Gammaproteobacteria</taxon>
        <taxon>Moraxellales</taxon>
        <taxon>Moraxellaceae</taxon>
        <taxon>Amnimonas</taxon>
    </lineage>
</organism>
<dbReference type="OrthoDB" id="9802248at2"/>
<dbReference type="RefSeq" id="WP_105191401.1">
    <property type="nucleotide sequence ID" value="NZ_PTQZ01000042.1"/>
</dbReference>
<dbReference type="SMART" id="SM00849">
    <property type="entry name" value="Lactamase_B"/>
    <property type="match status" value="1"/>
</dbReference>
<accession>A0A2P6AU01</accession>
<dbReference type="GO" id="GO:0016787">
    <property type="term" value="F:hydrolase activity"/>
    <property type="evidence" value="ECO:0007669"/>
    <property type="project" value="UniProtKB-KW"/>
</dbReference>
<evidence type="ECO:0000313" key="3">
    <source>
        <dbReference type="Proteomes" id="UP000243900"/>
    </source>
</evidence>
<proteinExistence type="predicted"/>
<dbReference type="PANTHER" id="PTHR23131:SF0">
    <property type="entry name" value="ENDORIBONUCLEASE LACTB2"/>
    <property type="match status" value="1"/>
</dbReference>
<keyword evidence="2" id="KW-0378">Hydrolase</keyword>
<gene>
    <name evidence="2" type="ORF">C5O18_03120</name>
</gene>
<dbReference type="Proteomes" id="UP000243900">
    <property type="component" value="Unassembled WGS sequence"/>
</dbReference>
<feature type="non-terminal residue" evidence="2">
    <location>
        <position position="221"/>
    </location>
</feature>
<evidence type="ECO:0000313" key="2">
    <source>
        <dbReference type="EMBL" id="PQA48566.1"/>
    </source>
</evidence>
<comment type="caution">
    <text evidence="2">The sequence shown here is derived from an EMBL/GenBank/DDBJ whole genome shotgun (WGS) entry which is preliminary data.</text>
</comment>
<name>A0A2P6AU01_9GAMM</name>